<dbReference type="RefSeq" id="WP_182153498.1">
    <property type="nucleotide sequence ID" value="NZ_JACEZU010000005.1"/>
</dbReference>
<keyword evidence="2 5" id="KW-0812">Transmembrane</keyword>
<keyword evidence="4 5" id="KW-0472">Membrane</keyword>
<dbReference type="Pfam" id="PF07298">
    <property type="entry name" value="NnrU"/>
    <property type="match status" value="1"/>
</dbReference>
<feature type="transmembrane region" description="Helical" evidence="5">
    <location>
        <begin position="164"/>
        <end position="186"/>
    </location>
</feature>
<evidence type="ECO:0000256" key="1">
    <source>
        <dbReference type="ARBA" id="ARBA00004141"/>
    </source>
</evidence>
<evidence type="ECO:0000256" key="5">
    <source>
        <dbReference type="SAM" id="Phobius"/>
    </source>
</evidence>
<dbReference type="EMBL" id="JACEZU010000005">
    <property type="protein sequence ID" value="MBA5687640.1"/>
    <property type="molecule type" value="Genomic_DNA"/>
</dbReference>
<comment type="caution">
    <text evidence="7">The sequence shown here is derived from an EMBL/GenBank/DDBJ whole genome shotgun (WGS) entry which is preliminary data.</text>
</comment>
<keyword evidence="8" id="KW-1185">Reference proteome</keyword>
<feature type="transmembrane region" description="Helical" evidence="5">
    <location>
        <begin position="127"/>
        <end position="144"/>
    </location>
</feature>
<dbReference type="GO" id="GO:0016020">
    <property type="term" value="C:membrane"/>
    <property type="evidence" value="ECO:0007669"/>
    <property type="project" value="UniProtKB-SubCell"/>
</dbReference>
<comment type="subcellular location">
    <subcellularLocation>
        <location evidence="1">Membrane</location>
        <topology evidence="1">Multi-pass membrane protein</topology>
    </subcellularLocation>
</comment>
<dbReference type="AlphaFoldDB" id="A0A7W2F9J8"/>
<name>A0A7W2F9J8_9BURK</name>
<feature type="domain" description="NnrU" evidence="6">
    <location>
        <begin position="3"/>
        <end position="190"/>
    </location>
</feature>
<evidence type="ECO:0000256" key="3">
    <source>
        <dbReference type="ARBA" id="ARBA00022989"/>
    </source>
</evidence>
<feature type="transmembrane region" description="Helical" evidence="5">
    <location>
        <begin position="71"/>
        <end position="90"/>
    </location>
</feature>
<keyword evidence="3 5" id="KW-1133">Transmembrane helix</keyword>
<feature type="transmembrane region" description="Helical" evidence="5">
    <location>
        <begin position="40"/>
        <end position="59"/>
    </location>
</feature>
<evidence type="ECO:0000259" key="6">
    <source>
        <dbReference type="Pfam" id="PF07298"/>
    </source>
</evidence>
<sequence length="191" mass="20654">MAILILGLVLFLGVHSVRIVADDWRTATRARLGAAKWKAGYSLLSLAGFIVLVWGFGLARQNPVVLWTPPVAMRHVAGLLTALAFILLTAKDIPHNGIKARLHHPMVLGVKVWALAHLLANGKLHDVVLFGSFLLWAILSFRAARRRDIAEGTVYPAGTTGATVTTVVAGLAGWAVFAFLLHGWLIGVRPY</sequence>
<accession>A0A7W2F9J8</accession>
<protein>
    <submittedName>
        <fullName evidence="7">NnrU family protein</fullName>
    </submittedName>
</protein>
<evidence type="ECO:0000313" key="8">
    <source>
        <dbReference type="Proteomes" id="UP000573499"/>
    </source>
</evidence>
<proteinExistence type="predicted"/>
<reference evidence="7 8" key="1">
    <citation type="submission" date="2020-07" db="EMBL/GenBank/DDBJ databases">
        <title>Novel species isolated from subtropical streams in China.</title>
        <authorList>
            <person name="Lu H."/>
        </authorList>
    </citation>
    <scope>NUCLEOTIDE SEQUENCE [LARGE SCALE GENOMIC DNA]</scope>
    <source>
        <strain evidence="7 8">LX47W</strain>
    </source>
</reference>
<dbReference type="InterPro" id="IPR009915">
    <property type="entry name" value="NnrU_dom"/>
</dbReference>
<organism evidence="7 8">
    <name type="scientific">Rugamonas apoptosis</name>
    <dbReference type="NCBI Taxonomy" id="2758570"/>
    <lineage>
        <taxon>Bacteria</taxon>
        <taxon>Pseudomonadati</taxon>
        <taxon>Pseudomonadota</taxon>
        <taxon>Betaproteobacteria</taxon>
        <taxon>Burkholderiales</taxon>
        <taxon>Oxalobacteraceae</taxon>
        <taxon>Telluria group</taxon>
        <taxon>Rugamonas</taxon>
    </lineage>
</organism>
<evidence type="ECO:0000256" key="4">
    <source>
        <dbReference type="ARBA" id="ARBA00023136"/>
    </source>
</evidence>
<evidence type="ECO:0000256" key="2">
    <source>
        <dbReference type="ARBA" id="ARBA00022692"/>
    </source>
</evidence>
<evidence type="ECO:0000313" key="7">
    <source>
        <dbReference type="EMBL" id="MBA5687640.1"/>
    </source>
</evidence>
<gene>
    <name evidence="7" type="ORF">H3H39_11330</name>
</gene>
<dbReference type="Proteomes" id="UP000573499">
    <property type="component" value="Unassembled WGS sequence"/>
</dbReference>